<organism evidence="2 3">
    <name type="scientific">Streptomyces griseiscabiei</name>
    <dbReference type="NCBI Taxonomy" id="2993540"/>
    <lineage>
        <taxon>Bacteria</taxon>
        <taxon>Bacillati</taxon>
        <taxon>Actinomycetota</taxon>
        <taxon>Actinomycetes</taxon>
        <taxon>Kitasatosporales</taxon>
        <taxon>Streptomycetaceae</taxon>
        <taxon>Streptomyces</taxon>
    </lineage>
</organism>
<gene>
    <name evidence="2" type="ORF">PV517_46395</name>
</gene>
<dbReference type="EMBL" id="JARAVY010000039">
    <property type="protein sequence ID" value="MDX2916086.1"/>
    <property type="molecule type" value="Genomic_DNA"/>
</dbReference>
<feature type="region of interest" description="Disordered" evidence="1">
    <location>
        <begin position="29"/>
        <end position="62"/>
    </location>
</feature>
<evidence type="ECO:0000313" key="3">
    <source>
        <dbReference type="Proteomes" id="UP001271723"/>
    </source>
</evidence>
<evidence type="ECO:0000256" key="1">
    <source>
        <dbReference type="SAM" id="MobiDB-lite"/>
    </source>
</evidence>
<protein>
    <submittedName>
        <fullName evidence="2">Uncharacterized protein</fullName>
    </submittedName>
</protein>
<sequence>MATVVGHQRRRGVVARRRRAWCTVGQAGELGDGQEQQHDAAAGVPAVSEGQQRGPDPGNSPVSYQWWGEVPWMLASKSQLARADLPREPGGPVRGWVTGRDFRGREMDIELYSVGESVPTKATGGQLAAADRRRTSTVRVCSDCGANCQQPLAERRGRYLCAMCAKLARIVDFQIELRERREELTEWARRLLADPALAVVWVDVLAAEPTPSGRRRPPLAARVHAVDGDGRLLVDVLVRLAGPRTKGAPAEAVPPEEGAKALQAALEGRRRITWTWGELDVVTERLAALGHPVRLGSAVPTGPVVELNVHRWNTYRRNWSGQVRDRVAQWRGELNPATGDLRMPWAPGTADRLLLCLQRMSADADAGRPGRSRRARREDDGAAPNGAYEVRIAVTGPAEAAERLADSLTAVGVAAPGSVTGPVPSREVPGTVVTYLAGNPAASLPEARG</sequence>
<dbReference type="Proteomes" id="UP001271723">
    <property type="component" value="Unassembled WGS sequence"/>
</dbReference>
<dbReference type="RefSeq" id="WP_143673207.1">
    <property type="nucleotide sequence ID" value="NZ_JAGJBZ010000007.1"/>
</dbReference>
<evidence type="ECO:0000313" key="2">
    <source>
        <dbReference type="EMBL" id="MDX2916086.1"/>
    </source>
</evidence>
<name>A0ABU4LJX7_9ACTN</name>
<comment type="caution">
    <text evidence="2">The sequence shown here is derived from an EMBL/GenBank/DDBJ whole genome shotgun (WGS) entry which is preliminary data.</text>
</comment>
<proteinExistence type="predicted"/>
<reference evidence="2 3" key="1">
    <citation type="journal article" date="2023" name="Microb. Genom.">
        <title>Mesoterricola silvestris gen. nov., sp. nov., Mesoterricola sediminis sp. nov., Geothrix oryzae sp. nov., Geothrix edaphica sp. nov., Geothrix rubra sp. nov., and Geothrix limicola sp. nov., six novel members of Acidobacteriota isolated from soils.</title>
        <authorList>
            <person name="Weisberg A.J."/>
            <person name="Pearce E."/>
            <person name="Kramer C.G."/>
            <person name="Chang J.H."/>
            <person name="Clarke C.R."/>
        </authorList>
    </citation>
    <scope>NUCLEOTIDE SEQUENCE [LARGE SCALE GENOMIC DNA]</scope>
    <source>
        <strain evidence="2 3">NRRL_B-2795</strain>
    </source>
</reference>
<keyword evidence="3" id="KW-1185">Reference proteome</keyword>
<accession>A0ABU4LJX7</accession>
<feature type="region of interest" description="Disordered" evidence="1">
    <location>
        <begin position="364"/>
        <end position="384"/>
    </location>
</feature>